<protein>
    <submittedName>
        <fullName evidence="2">Uncharacterized protein</fullName>
    </submittedName>
</protein>
<sequence>MGRVISQYLSPSFYVEEQIGRDSFIVFSVSPPPSPSLWKILKALSSVGADISDKAQITQITSLSAALNTQFLLQIGVFTAVSMILDSWNRACLFFTYLALWPYYWPCGLLKRYCLIGCNNIPSSPGVIGLLNIPPALVFLVGWFLVNLIYPTLTIKRYFRSC</sequence>
<keyword evidence="3" id="KW-1185">Reference proteome</keyword>
<dbReference type="OrthoDB" id="1742801at2759"/>
<name>A0A9Q0R4A7_9MAGN</name>
<keyword evidence="1" id="KW-1133">Transmembrane helix</keyword>
<keyword evidence="1" id="KW-0812">Transmembrane</keyword>
<comment type="caution">
    <text evidence="2">The sequence shown here is derived from an EMBL/GenBank/DDBJ whole genome shotgun (WGS) entry which is preliminary data.</text>
</comment>
<keyword evidence="1" id="KW-0472">Membrane</keyword>
<dbReference type="EMBL" id="JAMYWD010000001">
    <property type="protein sequence ID" value="KAJ4982394.1"/>
    <property type="molecule type" value="Genomic_DNA"/>
</dbReference>
<evidence type="ECO:0000256" key="1">
    <source>
        <dbReference type="SAM" id="Phobius"/>
    </source>
</evidence>
<dbReference type="AlphaFoldDB" id="A0A9Q0R4A7"/>
<proteinExistence type="predicted"/>
<evidence type="ECO:0000313" key="2">
    <source>
        <dbReference type="EMBL" id="KAJ4982394.1"/>
    </source>
</evidence>
<evidence type="ECO:0000313" key="3">
    <source>
        <dbReference type="Proteomes" id="UP001141806"/>
    </source>
</evidence>
<feature type="transmembrane region" description="Helical" evidence="1">
    <location>
        <begin position="126"/>
        <end position="150"/>
    </location>
</feature>
<accession>A0A9Q0R4A7</accession>
<gene>
    <name evidence="2" type="ORF">NE237_033231</name>
</gene>
<dbReference type="Proteomes" id="UP001141806">
    <property type="component" value="Unassembled WGS sequence"/>
</dbReference>
<organism evidence="2 3">
    <name type="scientific">Protea cynaroides</name>
    <dbReference type="NCBI Taxonomy" id="273540"/>
    <lineage>
        <taxon>Eukaryota</taxon>
        <taxon>Viridiplantae</taxon>
        <taxon>Streptophyta</taxon>
        <taxon>Embryophyta</taxon>
        <taxon>Tracheophyta</taxon>
        <taxon>Spermatophyta</taxon>
        <taxon>Magnoliopsida</taxon>
        <taxon>Proteales</taxon>
        <taxon>Proteaceae</taxon>
        <taxon>Protea</taxon>
    </lineage>
</organism>
<reference evidence="2" key="1">
    <citation type="journal article" date="2023" name="Plant J.">
        <title>The genome of the king protea, Protea cynaroides.</title>
        <authorList>
            <person name="Chang J."/>
            <person name="Duong T.A."/>
            <person name="Schoeman C."/>
            <person name="Ma X."/>
            <person name="Roodt D."/>
            <person name="Barker N."/>
            <person name="Li Z."/>
            <person name="Van de Peer Y."/>
            <person name="Mizrachi E."/>
        </authorList>
    </citation>
    <scope>NUCLEOTIDE SEQUENCE</scope>
    <source>
        <tissue evidence="2">Young leaves</tissue>
    </source>
</reference>